<dbReference type="AlphaFoldDB" id="A0A0N1NZB8"/>
<keyword evidence="2" id="KW-1185">Reference proteome</keyword>
<protein>
    <recommendedName>
        <fullName evidence="3">F-box domain-containing protein</fullName>
    </recommendedName>
</protein>
<dbReference type="Proteomes" id="UP000038010">
    <property type="component" value="Unassembled WGS sequence"/>
</dbReference>
<gene>
    <name evidence="1" type="ORF">AB675_4104</name>
</gene>
<dbReference type="RefSeq" id="XP_017998470.1">
    <property type="nucleotide sequence ID" value="XM_018144219.1"/>
</dbReference>
<evidence type="ECO:0008006" key="3">
    <source>
        <dbReference type="Google" id="ProtNLM"/>
    </source>
</evidence>
<dbReference type="GeneID" id="28736099"/>
<evidence type="ECO:0000313" key="2">
    <source>
        <dbReference type="Proteomes" id="UP000038010"/>
    </source>
</evidence>
<dbReference type="EMBL" id="LFJN01000018">
    <property type="protein sequence ID" value="KPI38507.1"/>
    <property type="molecule type" value="Genomic_DNA"/>
</dbReference>
<sequence>MDSLQFLRRFLASYWVSPKVPECTFSRFFDLPAEIRYMIYQKLWFSKTLKYDSSLWILRQDGTNNYSRDVETLVVCKQWYMEALPVLLHTTIVRPTDAVVKYYGERSKSAVPLGIPKVIHMLPAVKHAALSVGELTIGNVELMLDAMQALRTLDLTYSRRKDWLTHHGLNICWVHMNSARSSTGLPDLMGINHIRTHADDLVLQKKGNYHSSRLSAIVKAWLRRRKPFSLNLLCCITCYFAGTPWAAVQQAAGPLVRRYAYWKTRTNYNSKEMDFLDDNGNIKMKIPLYGLPV</sequence>
<comment type="caution">
    <text evidence="1">The sequence shown here is derived from an EMBL/GenBank/DDBJ whole genome shotgun (WGS) entry which is preliminary data.</text>
</comment>
<dbReference type="VEuPathDB" id="FungiDB:AB675_4104"/>
<proteinExistence type="predicted"/>
<reference evidence="1 2" key="1">
    <citation type="submission" date="2015-06" db="EMBL/GenBank/DDBJ databases">
        <title>Draft genome of the ant-associated black yeast Phialophora attae CBS 131958.</title>
        <authorList>
            <person name="Moreno L.F."/>
            <person name="Stielow B.J."/>
            <person name="de Hoog S."/>
            <person name="Vicente V.A."/>
            <person name="Weiss V.A."/>
            <person name="de Vries M."/>
            <person name="Cruz L.M."/>
            <person name="Souza E.M."/>
        </authorList>
    </citation>
    <scope>NUCLEOTIDE SEQUENCE [LARGE SCALE GENOMIC DNA]</scope>
    <source>
        <strain evidence="1 2">CBS 131958</strain>
    </source>
</reference>
<name>A0A0N1NZB8_9EURO</name>
<organism evidence="1 2">
    <name type="scientific">Cyphellophora attinorum</name>
    <dbReference type="NCBI Taxonomy" id="1664694"/>
    <lineage>
        <taxon>Eukaryota</taxon>
        <taxon>Fungi</taxon>
        <taxon>Dikarya</taxon>
        <taxon>Ascomycota</taxon>
        <taxon>Pezizomycotina</taxon>
        <taxon>Eurotiomycetes</taxon>
        <taxon>Chaetothyriomycetidae</taxon>
        <taxon>Chaetothyriales</taxon>
        <taxon>Cyphellophoraceae</taxon>
        <taxon>Cyphellophora</taxon>
    </lineage>
</organism>
<evidence type="ECO:0000313" key="1">
    <source>
        <dbReference type="EMBL" id="KPI38507.1"/>
    </source>
</evidence>
<accession>A0A0N1NZB8</accession>